<evidence type="ECO:0000259" key="3">
    <source>
        <dbReference type="PROSITE" id="PS51371"/>
    </source>
</evidence>
<dbReference type="PANTHER" id="PTHR43080:SF2">
    <property type="entry name" value="CBS DOMAIN-CONTAINING PROTEIN"/>
    <property type="match status" value="1"/>
</dbReference>
<dbReference type="PANTHER" id="PTHR43080">
    <property type="entry name" value="CBS DOMAIN-CONTAINING PROTEIN CBSX3, MITOCHONDRIAL"/>
    <property type="match status" value="1"/>
</dbReference>
<dbReference type="Proteomes" id="UP000809829">
    <property type="component" value="Unassembled WGS sequence"/>
</dbReference>
<accession>A0ABS2QV52</accession>
<dbReference type="PROSITE" id="PS51371">
    <property type="entry name" value="CBS"/>
    <property type="match status" value="2"/>
</dbReference>
<organism evidence="4 5">
    <name type="scientific">Priestia iocasae</name>
    <dbReference type="NCBI Taxonomy" id="2291674"/>
    <lineage>
        <taxon>Bacteria</taxon>
        <taxon>Bacillati</taxon>
        <taxon>Bacillota</taxon>
        <taxon>Bacilli</taxon>
        <taxon>Bacillales</taxon>
        <taxon>Bacillaceae</taxon>
        <taxon>Priestia</taxon>
    </lineage>
</organism>
<keyword evidence="1 2" id="KW-0129">CBS domain</keyword>
<dbReference type="Pfam" id="PF00571">
    <property type="entry name" value="CBS"/>
    <property type="match status" value="2"/>
</dbReference>
<dbReference type="RefSeq" id="WP_205187030.1">
    <property type="nucleotide sequence ID" value="NZ_JAFBFC010000003.1"/>
</dbReference>
<name>A0ABS2QV52_9BACI</name>
<gene>
    <name evidence="4" type="ORF">JOC83_002192</name>
</gene>
<evidence type="ECO:0000313" key="4">
    <source>
        <dbReference type="EMBL" id="MBM7703345.1"/>
    </source>
</evidence>
<dbReference type="InterPro" id="IPR000644">
    <property type="entry name" value="CBS_dom"/>
</dbReference>
<dbReference type="SMART" id="SM00116">
    <property type="entry name" value="CBS"/>
    <property type="match status" value="2"/>
</dbReference>
<dbReference type="CDD" id="cd04622">
    <property type="entry name" value="CBS_pair_HRP1_like"/>
    <property type="match status" value="1"/>
</dbReference>
<reference evidence="4 5" key="1">
    <citation type="submission" date="2021-01" db="EMBL/GenBank/DDBJ databases">
        <title>Genomic Encyclopedia of Type Strains, Phase IV (KMG-IV): sequencing the most valuable type-strain genomes for metagenomic binning, comparative biology and taxonomic classification.</title>
        <authorList>
            <person name="Goeker M."/>
        </authorList>
    </citation>
    <scope>NUCLEOTIDE SEQUENCE [LARGE SCALE GENOMIC DNA]</scope>
    <source>
        <strain evidence="4 5">DSM 104297</strain>
    </source>
</reference>
<dbReference type="InterPro" id="IPR051257">
    <property type="entry name" value="Diverse_CBS-Domain"/>
</dbReference>
<keyword evidence="5" id="KW-1185">Reference proteome</keyword>
<feature type="domain" description="CBS" evidence="3">
    <location>
        <begin position="8"/>
        <end position="63"/>
    </location>
</feature>
<sequence>MQTVRDVMTTNVEVCTTKDNVFEVADKMKKLDVGSIPIVEEGNLIGMITDRDIVVRGVAEKKANSSRVTDVMSSELVTVSTDTSIEEASQLMAENQIRRLPVVENGQLVGIVSLGDLSTNHLSDERAGVALTEISEHLH</sequence>
<evidence type="ECO:0000313" key="5">
    <source>
        <dbReference type="Proteomes" id="UP000809829"/>
    </source>
</evidence>
<feature type="domain" description="CBS" evidence="3">
    <location>
        <begin position="72"/>
        <end position="128"/>
    </location>
</feature>
<comment type="caution">
    <text evidence="4">The sequence shown here is derived from an EMBL/GenBank/DDBJ whole genome shotgun (WGS) entry which is preliminary data.</text>
</comment>
<proteinExistence type="predicted"/>
<evidence type="ECO:0000256" key="1">
    <source>
        <dbReference type="ARBA" id="ARBA00023122"/>
    </source>
</evidence>
<protein>
    <submittedName>
        <fullName evidence="4">CBS domain-containing protein</fullName>
    </submittedName>
</protein>
<dbReference type="Gene3D" id="3.10.580.10">
    <property type="entry name" value="CBS-domain"/>
    <property type="match status" value="1"/>
</dbReference>
<evidence type="ECO:0000256" key="2">
    <source>
        <dbReference type="PROSITE-ProRule" id="PRU00703"/>
    </source>
</evidence>
<dbReference type="EMBL" id="JAFBFC010000003">
    <property type="protein sequence ID" value="MBM7703345.1"/>
    <property type="molecule type" value="Genomic_DNA"/>
</dbReference>
<dbReference type="SUPFAM" id="SSF54631">
    <property type="entry name" value="CBS-domain pair"/>
    <property type="match status" value="1"/>
</dbReference>
<dbReference type="InterPro" id="IPR046342">
    <property type="entry name" value="CBS_dom_sf"/>
</dbReference>